<organism evidence="4 5">
    <name type="scientific">Streptomyces finlayi</name>
    <dbReference type="NCBI Taxonomy" id="67296"/>
    <lineage>
        <taxon>Bacteria</taxon>
        <taxon>Bacillati</taxon>
        <taxon>Actinomycetota</taxon>
        <taxon>Actinomycetes</taxon>
        <taxon>Kitasatosporales</taxon>
        <taxon>Streptomycetaceae</taxon>
        <taxon>Streptomyces</taxon>
    </lineage>
</organism>
<feature type="chain" id="PRO_5039117529" description="Secreted acid phosphatase" evidence="3">
    <location>
        <begin position="29"/>
        <end position="275"/>
    </location>
</feature>
<dbReference type="InterPro" id="IPR005519">
    <property type="entry name" value="Acid_phosphat_B-like"/>
</dbReference>
<feature type="signal peptide" evidence="3">
    <location>
        <begin position="1"/>
        <end position="28"/>
    </location>
</feature>
<dbReference type="InterPro" id="IPR036412">
    <property type="entry name" value="HAD-like_sf"/>
</dbReference>
<protein>
    <recommendedName>
        <fullName evidence="6">Secreted acid phosphatase</fullName>
    </recommendedName>
</protein>
<evidence type="ECO:0000313" key="4">
    <source>
        <dbReference type="EMBL" id="GHD04866.1"/>
    </source>
</evidence>
<dbReference type="Proteomes" id="UP000638353">
    <property type="component" value="Unassembled WGS sequence"/>
</dbReference>
<dbReference type="RefSeq" id="WP_189825654.1">
    <property type="nucleotide sequence ID" value="NZ_BMVC01000011.1"/>
</dbReference>
<name>A0A918X2C0_9ACTN</name>
<dbReference type="Gene3D" id="3.40.50.1000">
    <property type="entry name" value="HAD superfamily/HAD-like"/>
    <property type="match status" value="1"/>
</dbReference>
<sequence>MTRWNTRIAGLAATLALAGGAAYGTSLAGGDNAPIQPAAASKSRAGAHEPQNIADLVTQIDRYYGGTKNADGTWSASDSSPYAHDVHRVEKAAKRHLAEAGKRGARHGKKPAVVLDVDDTMLLTYDYEKATNFTYGTKSFTDYVSKADRGPVFGMPELVNYAKAHGVEVFFLTGSAEDVRAPFAKNLAKVGVTTPLDRTHLFLKDKVNPPAYLKEACGAGDAWKCDGAQYKAATRKYIESQGYDLVANIGDQESDFTGGYADRTFKLPNPMYKVS</sequence>
<dbReference type="Pfam" id="PF03767">
    <property type="entry name" value="Acid_phosphat_B"/>
    <property type="match status" value="1"/>
</dbReference>
<comment type="caution">
    <text evidence="4">The sequence shown here is derived from an EMBL/GenBank/DDBJ whole genome shotgun (WGS) entry which is preliminary data.</text>
</comment>
<evidence type="ECO:0008006" key="6">
    <source>
        <dbReference type="Google" id="ProtNLM"/>
    </source>
</evidence>
<proteinExistence type="predicted"/>
<dbReference type="SUPFAM" id="SSF56784">
    <property type="entry name" value="HAD-like"/>
    <property type="match status" value="1"/>
</dbReference>
<dbReference type="InterPro" id="IPR023214">
    <property type="entry name" value="HAD_sf"/>
</dbReference>
<dbReference type="PIRSF" id="PIRSF002674">
    <property type="entry name" value="VSP"/>
    <property type="match status" value="1"/>
</dbReference>
<reference evidence="4" key="1">
    <citation type="journal article" date="2014" name="Int. J. Syst. Evol. Microbiol.">
        <title>Complete genome sequence of Corynebacterium casei LMG S-19264T (=DSM 44701T), isolated from a smear-ripened cheese.</title>
        <authorList>
            <consortium name="US DOE Joint Genome Institute (JGI-PGF)"/>
            <person name="Walter F."/>
            <person name="Albersmeier A."/>
            <person name="Kalinowski J."/>
            <person name="Ruckert C."/>
        </authorList>
    </citation>
    <scope>NUCLEOTIDE SEQUENCE</scope>
    <source>
        <strain evidence="4">JCM 4637</strain>
    </source>
</reference>
<dbReference type="EMBL" id="BMVC01000011">
    <property type="protein sequence ID" value="GHD04866.1"/>
    <property type="molecule type" value="Genomic_DNA"/>
</dbReference>
<dbReference type="PANTHER" id="PTHR31284">
    <property type="entry name" value="ACID PHOSPHATASE-LIKE PROTEIN"/>
    <property type="match status" value="1"/>
</dbReference>
<keyword evidence="1 3" id="KW-0732">Signal</keyword>
<accession>A0A918X2C0</accession>
<reference evidence="4" key="2">
    <citation type="submission" date="2020-09" db="EMBL/GenBank/DDBJ databases">
        <authorList>
            <person name="Sun Q."/>
            <person name="Ohkuma M."/>
        </authorList>
    </citation>
    <scope>NUCLEOTIDE SEQUENCE</scope>
    <source>
        <strain evidence="4">JCM 4637</strain>
    </source>
</reference>
<evidence type="ECO:0000313" key="5">
    <source>
        <dbReference type="Proteomes" id="UP000638353"/>
    </source>
</evidence>
<evidence type="ECO:0000256" key="3">
    <source>
        <dbReference type="SAM" id="SignalP"/>
    </source>
</evidence>
<evidence type="ECO:0000256" key="1">
    <source>
        <dbReference type="ARBA" id="ARBA00022729"/>
    </source>
</evidence>
<dbReference type="AlphaFoldDB" id="A0A918X2C0"/>
<gene>
    <name evidence="4" type="ORF">GCM10010334_54720</name>
</gene>
<evidence type="ECO:0000256" key="2">
    <source>
        <dbReference type="ARBA" id="ARBA00023180"/>
    </source>
</evidence>
<dbReference type="PANTHER" id="PTHR31284:SF10">
    <property type="entry name" value="ACID PHOSPHATASE-LIKE PROTEIN"/>
    <property type="match status" value="1"/>
</dbReference>
<dbReference type="InterPro" id="IPR014403">
    <property type="entry name" value="APS1/VSP"/>
</dbReference>
<keyword evidence="2" id="KW-0325">Glycoprotein</keyword>